<evidence type="ECO:0000256" key="1">
    <source>
        <dbReference type="ARBA" id="ARBA00001946"/>
    </source>
</evidence>
<keyword evidence="7" id="KW-0460">Magnesium</keyword>
<dbReference type="AlphaFoldDB" id="A0A1G2G0J0"/>
<evidence type="ECO:0000256" key="3">
    <source>
        <dbReference type="ARBA" id="ARBA00022694"/>
    </source>
</evidence>
<evidence type="ECO:0000256" key="5">
    <source>
        <dbReference type="ARBA" id="ARBA00022723"/>
    </source>
</evidence>
<dbReference type="PROSITE" id="PS51831">
    <property type="entry name" value="HD"/>
    <property type="match status" value="1"/>
</dbReference>
<dbReference type="InterPro" id="IPR050264">
    <property type="entry name" value="Bact_CCA-adding_enz_type3_sf"/>
</dbReference>
<dbReference type="GO" id="GO:0000166">
    <property type="term" value="F:nucleotide binding"/>
    <property type="evidence" value="ECO:0007669"/>
    <property type="project" value="UniProtKB-KW"/>
</dbReference>
<dbReference type="PANTHER" id="PTHR46173">
    <property type="entry name" value="CCA TRNA NUCLEOTIDYLTRANSFERASE 1, MITOCHONDRIAL"/>
    <property type="match status" value="1"/>
</dbReference>
<evidence type="ECO:0000313" key="11">
    <source>
        <dbReference type="EMBL" id="OGZ43370.1"/>
    </source>
</evidence>
<evidence type="ECO:0000256" key="2">
    <source>
        <dbReference type="ARBA" id="ARBA00022679"/>
    </source>
</evidence>
<dbReference type="InterPro" id="IPR032828">
    <property type="entry name" value="PolyA_RNA-bd"/>
</dbReference>
<keyword evidence="4" id="KW-0548">Nucleotidyltransferase</keyword>
<dbReference type="Gene3D" id="1.10.3090.10">
    <property type="entry name" value="cca-adding enzyme, domain 2"/>
    <property type="match status" value="1"/>
</dbReference>
<dbReference type="CDD" id="cd00077">
    <property type="entry name" value="HDc"/>
    <property type="match status" value="1"/>
</dbReference>
<proteinExistence type="inferred from homology"/>
<evidence type="ECO:0000256" key="9">
    <source>
        <dbReference type="SAM" id="MobiDB-lite"/>
    </source>
</evidence>
<evidence type="ECO:0000256" key="6">
    <source>
        <dbReference type="ARBA" id="ARBA00022741"/>
    </source>
</evidence>
<keyword evidence="5" id="KW-0479">Metal-binding</keyword>
<evidence type="ECO:0000313" key="12">
    <source>
        <dbReference type="Proteomes" id="UP000177785"/>
    </source>
</evidence>
<dbReference type="Gene3D" id="3.30.460.10">
    <property type="entry name" value="Beta Polymerase, domain 2"/>
    <property type="match status" value="1"/>
</dbReference>
<keyword evidence="3" id="KW-0819">tRNA processing</keyword>
<organism evidence="11 12">
    <name type="scientific">Candidatus Ryanbacteria bacterium RIFCSPHIGHO2_01_FULL_48_27</name>
    <dbReference type="NCBI Taxonomy" id="1802115"/>
    <lineage>
        <taxon>Bacteria</taxon>
        <taxon>Candidatus Ryaniibacteriota</taxon>
    </lineage>
</organism>
<dbReference type="GO" id="GO:0046872">
    <property type="term" value="F:metal ion binding"/>
    <property type="evidence" value="ECO:0007669"/>
    <property type="project" value="UniProtKB-KW"/>
</dbReference>
<feature type="domain" description="HD" evidence="10">
    <location>
        <begin position="251"/>
        <end position="373"/>
    </location>
</feature>
<dbReference type="Proteomes" id="UP000177785">
    <property type="component" value="Unassembled WGS sequence"/>
</dbReference>
<dbReference type="Gene3D" id="1.10.246.80">
    <property type="match status" value="1"/>
</dbReference>
<comment type="similarity">
    <text evidence="8">Belongs to the tRNA nucleotidyltransferase/poly(A) polymerase family.</text>
</comment>
<dbReference type="InterPro" id="IPR043519">
    <property type="entry name" value="NT_sf"/>
</dbReference>
<dbReference type="Pfam" id="PF12627">
    <property type="entry name" value="PolyA_pol_RNAbd"/>
    <property type="match status" value="1"/>
</dbReference>
<keyword evidence="2 8" id="KW-0808">Transferase</keyword>
<reference evidence="11 12" key="1">
    <citation type="journal article" date="2016" name="Nat. Commun.">
        <title>Thousands of microbial genomes shed light on interconnected biogeochemical processes in an aquifer system.</title>
        <authorList>
            <person name="Anantharaman K."/>
            <person name="Brown C.T."/>
            <person name="Hug L.A."/>
            <person name="Sharon I."/>
            <person name="Castelle C.J."/>
            <person name="Probst A.J."/>
            <person name="Thomas B.C."/>
            <person name="Singh A."/>
            <person name="Wilkins M.J."/>
            <person name="Karaoz U."/>
            <person name="Brodie E.L."/>
            <person name="Williams K.H."/>
            <person name="Hubbard S.S."/>
            <person name="Banfield J.F."/>
        </authorList>
    </citation>
    <scope>NUCLEOTIDE SEQUENCE [LARGE SCALE GENOMIC DNA]</scope>
</reference>
<dbReference type="SUPFAM" id="SSF81891">
    <property type="entry name" value="Poly A polymerase C-terminal region-like"/>
    <property type="match status" value="1"/>
</dbReference>
<dbReference type="InterPro" id="IPR003607">
    <property type="entry name" value="HD/PDEase_dom"/>
</dbReference>
<evidence type="ECO:0000256" key="7">
    <source>
        <dbReference type="ARBA" id="ARBA00022842"/>
    </source>
</evidence>
<dbReference type="CDD" id="cd05398">
    <property type="entry name" value="NT_ClassII-CCAase"/>
    <property type="match status" value="1"/>
</dbReference>
<dbReference type="Pfam" id="PF01743">
    <property type="entry name" value="PolyA_pol"/>
    <property type="match status" value="1"/>
</dbReference>
<accession>A0A1G2G0J0</accession>
<comment type="caution">
    <text evidence="11">The sequence shown here is derived from an EMBL/GenBank/DDBJ whole genome shotgun (WGS) entry which is preliminary data.</text>
</comment>
<dbReference type="PANTHER" id="PTHR46173:SF1">
    <property type="entry name" value="CCA TRNA NUCLEOTIDYLTRANSFERASE 1, MITOCHONDRIAL"/>
    <property type="match status" value="1"/>
</dbReference>
<dbReference type="SUPFAM" id="SSF81301">
    <property type="entry name" value="Nucleotidyltransferase"/>
    <property type="match status" value="1"/>
</dbReference>
<dbReference type="InterPro" id="IPR002646">
    <property type="entry name" value="PolA_pol_head_dom"/>
</dbReference>
<keyword evidence="6" id="KW-0547">Nucleotide-binding</keyword>
<dbReference type="GO" id="GO:0016779">
    <property type="term" value="F:nucleotidyltransferase activity"/>
    <property type="evidence" value="ECO:0007669"/>
    <property type="project" value="UniProtKB-KW"/>
</dbReference>
<dbReference type="EMBL" id="MHNL01000035">
    <property type="protein sequence ID" value="OGZ43370.1"/>
    <property type="molecule type" value="Genomic_DNA"/>
</dbReference>
<dbReference type="GO" id="GO:0000049">
    <property type="term" value="F:tRNA binding"/>
    <property type="evidence" value="ECO:0007669"/>
    <property type="project" value="TreeGrafter"/>
</dbReference>
<evidence type="ECO:0000256" key="8">
    <source>
        <dbReference type="RuleBase" id="RU003953"/>
    </source>
</evidence>
<dbReference type="GO" id="GO:0008033">
    <property type="term" value="P:tRNA processing"/>
    <property type="evidence" value="ECO:0007669"/>
    <property type="project" value="UniProtKB-KW"/>
</dbReference>
<dbReference type="STRING" id="1802115.A2756_05115"/>
<protein>
    <recommendedName>
        <fullName evidence="10">HD domain-containing protein</fullName>
    </recommendedName>
</protein>
<evidence type="ECO:0000259" key="10">
    <source>
        <dbReference type="PROSITE" id="PS51831"/>
    </source>
</evidence>
<dbReference type="InterPro" id="IPR006674">
    <property type="entry name" value="HD_domain"/>
</dbReference>
<gene>
    <name evidence="11" type="ORF">A2756_05115</name>
</gene>
<evidence type="ECO:0000256" key="4">
    <source>
        <dbReference type="ARBA" id="ARBA00022695"/>
    </source>
</evidence>
<dbReference type="Pfam" id="PF01966">
    <property type="entry name" value="HD"/>
    <property type="match status" value="1"/>
</dbReference>
<comment type="cofactor">
    <cofactor evidence="1">
        <name>Mg(2+)</name>
        <dbReference type="ChEBI" id="CHEBI:18420"/>
    </cofactor>
</comment>
<feature type="region of interest" description="Disordered" evidence="9">
    <location>
        <begin position="445"/>
        <end position="474"/>
    </location>
</feature>
<keyword evidence="8" id="KW-0694">RNA-binding</keyword>
<name>A0A1G2G0J0_9BACT</name>
<sequence>MSFNVPKEILLVTQTLQKEGFEAYLVGGCARDLLLGKKPKDWDVTTNATPEQIQKLFSNTFYENDYGTVGVVNENPTDETLKVVEVTPYRIEETYSDKRRPDKVAFSLDIEEDLKRRDFTINAIAYDPSTEKRIDLFGGQEDLEDKVVRAVGEARERFSEDALRIMRAVRIATELGFSIEEKTSSAIKEFSENLKEISVERVRDEFSRILMAHDAMRGITLLHEHGILKHIAPELETGIDVKQNGDHIYPVWEHNLRALQHSAEREWPLHIRLAALFHDVSKPETRRWSDEKKDWTFYGHDVVGGRVAEKICTRLKYPNQTIDVVSKLVRWHLFFTDIDQITLSAVRRLVRNVGPENVWDLMKVRACDRIGMGRPKEKPYRLRKYESMIEEASRAPVSVGMLKIDGAKIIALTGEKPGPRIGFILHALLEEVLDDPERNTKEYLEKKSSELSALPEKELATLGEGGKEKRKEEEEKEVAEIRKRYFVK</sequence>